<dbReference type="EC" id="2.3.-.-" evidence="4"/>
<dbReference type="EMBL" id="JBHSGN010000052">
    <property type="protein sequence ID" value="MFC4673321.1"/>
    <property type="molecule type" value="Genomic_DNA"/>
</dbReference>
<dbReference type="PANTHER" id="PTHR43800:SF1">
    <property type="entry name" value="PEPTIDYL-LYSINE N-ACETYLTRANSFERASE YJAB"/>
    <property type="match status" value="1"/>
</dbReference>
<dbReference type="SUPFAM" id="SSF55729">
    <property type="entry name" value="Acyl-CoA N-acyltransferases (Nat)"/>
    <property type="match status" value="1"/>
</dbReference>
<organism evidence="4 5">
    <name type="scientific">Dysgonomonas termitidis</name>
    <dbReference type="NCBI Taxonomy" id="1516126"/>
    <lineage>
        <taxon>Bacteria</taxon>
        <taxon>Pseudomonadati</taxon>
        <taxon>Bacteroidota</taxon>
        <taxon>Bacteroidia</taxon>
        <taxon>Bacteroidales</taxon>
        <taxon>Dysgonomonadaceae</taxon>
        <taxon>Dysgonomonas</taxon>
    </lineage>
</organism>
<gene>
    <name evidence="4" type="ORF">ACFO6W_06425</name>
</gene>
<evidence type="ECO:0000313" key="5">
    <source>
        <dbReference type="Proteomes" id="UP001596023"/>
    </source>
</evidence>
<feature type="domain" description="N-acetyltransferase" evidence="3">
    <location>
        <begin position="9"/>
        <end position="158"/>
    </location>
</feature>
<sequence length="160" mass="18305">MAEVKSTNMNIPKATIFDLPDILELQKTAFCPVANLLDNTEIQPMIQTYDELLQEFNKGIILKYAQDHEIVGSVRAYVDKENVCHVGKLIVHPNYQNKGIGKALMVEIEKKFTTCSRYLLFTGEITPNTLYLYTKLGYREVCRTCDSACMIIMEKSNRDE</sequence>
<evidence type="ECO:0000313" key="4">
    <source>
        <dbReference type="EMBL" id="MFC4673321.1"/>
    </source>
</evidence>
<dbReference type="PANTHER" id="PTHR43800">
    <property type="entry name" value="PEPTIDYL-LYSINE N-ACETYLTRANSFERASE YJAB"/>
    <property type="match status" value="1"/>
</dbReference>
<keyword evidence="5" id="KW-1185">Reference proteome</keyword>
<comment type="caution">
    <text evidence="4">The sequence shown here is derived from an EMBL/GenBank/DDBJ whole genome shotgun (WGS) entry which is preliminary data.</text>
</comment>
<keyword evidence="1 4" id="KW-0808">Transferase</keyword>
<dbReference type="InterPro" id="IPR016181">
    <property type="entry name" value="Acyl_CoA_acyltransferase"/>
</dbReference>
<dbReference type="Gene3D" id="3.40.630.30">
    <property type="match status" value="1"/>
</dbReference>
<dbReference type="PROSITE" id="PS51186">
    <property type="entry name" value="GNAT"/>
    <property type="match status" value="1"/>
</dbReference>
<dbReference type="GO" id="GO:0016746">
    <property type="term" value="F:acyltransferase activity"/>
    <property type="evidence" value="ECO:0007669"/>
    <property type="project" value="UniProtKB-KW"/>
</dbReference>
<accession>A0ABV9KUQ7</accession>
<proteinExistence type="predicted"/>
<keyword evidence="2 4" id="KW-0012">Acyltransferase</keyword>
<evidence type="ECO:0000256" key="2">
    <source>
        <dbReference type="ARBA" id="ARBA00023315"/>
    </source>
</evidence>
<dbReference type="RefSeq" id="WP_379994572.1">
    <property type="nucleotide sequence ID" value="NZ_JBHSGN010000052.1"/>
</dbReference>
<dbReference type="Pfam" id="PF00583">
    <property type="entry name" value="Acetyltransf_1"/>
    <property type="match status" value="1"/>
</dbReference>
<evidence type="ECO:0000256" key="1">
    <source>
        <dbReference type="ARBA" id="ARBA00022679"/>
    </source>
</evidence>
<dbReference type="Proteomes" id="UP001596023">
    <property type="component" value="Unassembled WGS sequence"/>
</dbReference>
<evidence type="ECO:0000259" key="3">
    <source>
        <dbReference type="PROSITE" id="PS51186"/>
    </source>
</evidence>
<protein>
    <submittedName>
        <fullName evidence="4">GNAT family N-acetyltransferase</fullName>
        <ecNumber evidence="4">2.3.-.-</ecNumber>
    </submittedName>
</protein>
<name>A0ABV9KUQ7_9BACT</name>
<dbReference type="InterPro" id="IPR000182">
    <property type="entry name" value="GNAT_dom"/>
</dbReference>
<dbReference type="CDD" id="cd04301">
    <property type="entry name" value="NAT_SF"/>
    <property type="match status" value="1"/>
</dbReference>
<reference evidence="5" key="1">
    <citation type="journal article" date="2019" name="Int. J. Syst. Evol. Microbiol.">
        <title>The Global Catalogue of Microorganisms (GCM) 10K type strain sequencing project: providing services to taxonomists for standard genome sequencing and annotation.</title>
        <authorList>
            <consortium name="The Broad Institute Genomics Platform"/>
            <consortium name="The Broad Institute Genome Sequencing Center for Infectious Disease"/>
            <person name="Wu L."/>
            <person name="Ma J."/>
        </authorList>
    </citation>
    <scope>NUCLEOTIDE SEQUENCE [LARGE SCALE GENOMIC DNA]</scope>
    <source>
        <strain evidence="5">CCUG 66188</strain>
    </source>
</reference>